<accession>A0ACC2TYR8</accession>
<proteinExistence type="predicted"/>
<evidence type="ECO:0000313" key="2">
    <source>
        <dbReference type="Proteomes" id="UP001165960"/>
    </source>
</evidence>
<sequence>MDPAQRWEEIKEIGKRNERSYEKEAQDAGKDMEGEKKEDARTRVNATYWFQCMMGTSSRKALDHLKVTRSYTAMTEVRRDNGSMATE</sequence>
<protein>
    <submittedName>
        <fullName evidence="1">Uncharacterized protein</fullName>
    </submittedName>
</protein>
<dbReference type="Proteomes" id="UP001165960">
    <property type="component" value="Unassembled WGS sequence"/>
</dbReference>
<comment type="caution">
    <text evidence="1">The sequence shown here is derived from an EMBL/GenBank/DDBJ whole genome shotgun (WGS) entry which is preliminary data.</text>
</comment>
<gene>
    <name evidence="1" type="ORF">DSO57_1032159</name>
</gene>
<evidence type="ECO:0000313" key="1">
    <source>
        <dbReference type="EMBL" id="KAJ9079762.1"/>
    </source>
</evidence>
<keyword evidence="2" id="KW-1185">Reference proteome</keyword>
<organism evidence="1 2">
    <name type="scientific">Entomophthora muscae</name>
    <dbReference type="NCBI Taxonomy" id="34485"/>
    <lineage>
        <taxon>Eukaryota</taxon>
        <taxon>Fungi</taxon>
        <taxon>Fungi incertae sedis</taxon>
        <taxon>Zoopagomycota</taxon>
        <taxon>Entomophthoromycotina</taxon>
        <taxon>Entomophthoromycetes</taxon>
        <taxon>Entomophthorales</taxon>
        <taxon>Entomophthoraceae</taxon>
        <taxon>Entomophthora</taxon>
    </lineage>
</organism>
<name>A0ACC2TYR8_9FUNG</name>
<dbReference type="EMBL" id="QTSX02001659">
    <property type="protein sequence ID" value="KAJ9079762.1"/>
    <property type="molecule type" value="Genomic_DNA"/>
</dbReference>
<reference evidence="1" key="1">
    <citation type="submission" date="2022-04" db="EMBL/GenBank/DDBJ databases">
        <title>Genome of the entomopathogenic fungus Entomophthora muscae.</title>
        <authorList>
            <person name="Elya C."/>
            <person name="Lovett B.R."/>
            <person name="Lee E."/>
            <person name="Macias A.M."/>
            <person name="Hajek A.E."/>
            <person name="De Bivort B.L."/>
            <person name="Kasson M.T."/>
            <person name="De Fine Licht H.H."/>
            <person name="Stajich J.E."/>
        </authorList>
    </citation>
    <scope>NUCLEOTIDE SEQUENCE</scope>
    <source>
        <strain evidence="1">Berkeley</strain>
    </source>
</reference>